<keyword evidence="4" id="KW-1185">Reference proteome</keyword>
<dbReference type="EMBL" id="JBHRXK010000004">
    <property type="protein sequence ID" value="MFC3551368.1"/>
    <property type="molecule type" value="Genomic_DNA"/>
</dbReference>
<proteinExistence type="predicted"/>
<accession>A0ABV7RT15</accession>
<reference evidence="4" key="1">
    <citation type="journal article" date="2019" name="Int. J. Syst. Evol. Microbiol.">
        <title>The Global Catalogue of Microorganisms (GCM) 10K type strain sequencing project: providing services to taxonomists for standard genome sequencing and annotation.</title>
        <authorList>
            <consortium name="The Broad Institute Genomics Platform"/>
            <consortium name="The Broad Institute Genome Sequencing Center for Infectious Disease"/>
            <person name="Wu L."/>
            <person name="Ma J."/>
        </authorList>
    </citation>
    <scope>NUCLEOTIDE SEQUENCE [LARGE SCALE GENOMIC DNA]</scope>
    <source>
        <strain evidence="4">KCTC 42875</strain>
    </source>
</reference>
<keyword evidence="3" id="KW-0378">Hydrolase</keyword>
<dbReference type="GO" id="GO:0016787">
    <property type="term" value="F:hydrolase activity"/>
    <property type="evidence" value="ECO:0007669"/>
    <property type="project" value="UniProtKB-KW"/>
</dbReference>
<feature type="domain" description="YqhI" evidence="2">
    <location>
        <begin position="5"/>
        <end position="38"/>
    </location>
</feature>
<dbReference type="InterPro" id="IPR002925">
    <property type="entry name" value="Dienelactn_hydro"/>
</dbReference>
<dbReference type="Pfam" id="PF23678">
    <property type="entry name" value="YqhI"/>
    <property type="match status" value="1"/>
</dbReference>
<dbReference type="Gene3D" id="3.40.50.1820">
    <property type="entry name" value="alpha/beta hydrolase"/>
    <property type="match status" value="1"/>
</dbReference>
<dbReference type="InterPro" id="IPR006311">
    <property type="entry name" value="TAT_signal"/>
</dbReference>
<dbReference type="Pfam" id="PF01738">
    <property type="entry name" value="DLH"/>
    <property type="match status" value="1"/>
</dbReference>
<dbReference type="PROSITE" id="PS51318">
    <property type="entry name" value="TAT"/>
    <property type="match status" value="1"/>
</dbReference>
<feature type="domain" description="Dienelactone hydrolase" evidence="1">
    <location>
        <begin position="88"/>
        <end position="295"/>
    </location>
</feature>
<dbReference type="RefSeq" id="WP_386759135.1">
    <property type="nucleotide sequence ID" value="NZ_JBHRXK010000004.1"/>
</dbReference>
<dbReference type="PANTHER" id="PTHR46623:SF6">
    <property type="entry name" value="ALPHA_BETA-HYDROLASES SUPERFAMILY PROTEIN"/>
    <property type="match status" value="1"/>
</dbReference>
<organism evidence="3 4">
    <name type="scientific">Lysobacter cavernae</name>
    <dbReference type="NCBI Taxonomy" id="1685901"/>
    <lineage>
        <taxon>Bacteria</taxon>
        <taxon>Pseudomonadati</taxon>
        <taxon>Pseudomonadota</taxon>
        <taxon>Gammaproteobacteria</taxon>
        <taxon>Lysobacterales</taxon>
        <taxon>Lysobacteraceae</taxon>
        <taxon>Lysobacter</taxon>
    </lineage>
</organism>
<dbReference type="InterPro" id="IPR029058">
    <property type="entry name" value="AB_hydrolase_fold"/>
</dbReference>
<name>A0ABV7RT15_9GAMM</name>
<gene>
    <name evidence="3" type="ORF">ACFOLC_10140</name>
</gene>
<evidence type="ECO:0000259" key="1">
    <source>
        <dbReference type="Pfam" id="PF01738"/>
    </source>
</evidence>
<evidence type="ECO:0000259" key="2">
    <source>
        <dbReference type="Pfam" id="PF23678"/>
    </source>
</evidence>
<sequence length="309" mass="33277">MPNTPRSKASDFDPEVLQLFDQYVHGVIDRRGFLAGAARFAVGASGAAGLLAALTPQFAIAQQIKPDDKRLAAKYVEFASPQGYGRGRGYLARPAAGKDPLPVVLVVHENRGLNPHIEDVARRLAVAGYIAFAPDALFPLGGYPGDEDAARALFPKLDQARTREDFLAAAQMLKTLDGGNGRLGVIGFCYGGGMANYLATRLPDLAAAAPFYGSAAPLEDVPRIRAELLVVLAAHDERINAGWPAYEAALKAADVDYTLYQPADTQHGFHNDTTPRYDEAAARDAWRRTLALFDRRLRGSDASKGKART</sequence>
<dbReference type="InterPro" id="IPR057802">
    <property type="entry name" value="YqhI_dom"/>
</dbReference>
<dbReference type="PANTHER" id="PTHR46623">
    <property type="entry name" value="CARBOXYMETHYLENEBUTENOLIDASE-RELATED"/>
    <property type="match status" value="1"/>
</dbReference>
<evidence type="ECO:0000313" key="4">
    <source>
        <dbReference type="Proteomes" id="UP001595740"/>
    </source>
</evidence>
<evidence type="ECO:0000313" key="3">
    <source>
        <dbReference type="EMBL" id="MFC3551368.1"/>
    </source>
</evidence>
<comment type="caution">
    <text evidence="3">The sequence shown here is derived from an EMBL/GenBank/DDBJ whole genome shotgun (WGS) entry which is preliminary data.</text>
</comment>
<dbReference type="InterPro" id="IPR051049">
    <property type="entry name" value="Dienelactone_hydrolase-like"/>
</dbReference>
<dbReference type="Proteomes" id="UP001595740">
    <property type="component" value="Unassembled WGS sequence"/>
</dbReference>
<protein>
    <submittedName>
        <fullName evidence="3">Dienelactone hydrolase family protein</fullName>
    </submittedName>
</protein>
<dbReference type="SUPFAM" id="SSF53474">
    <property type="entry name" value="alpha/beta-Hydrolases"/>
    <property type="match status" value="1"/>
</dbReference>